<dbReference type="Pfam" id="PF00072">
    <property type="entry name" value="Response_reg"/>
    <property type="match status" value="1"/>
</dbReference>
<feature type="domain" description="Response regulatory" evidence="7">
    <location>
        <begin position="9"/>
        <end position="125"/>
    </location>
</feature>
<keyword evidence="1 5" id="KW-0597">Phosphoprotein</keyword>
<dbReference type="CDD" id="cd17535">
    <property type="entry name" value="REC_NarL-like"/>
    <property type="match status" value="1"/>
</dbReference>
<dbReference type="InterPro" id="IPR016032">
    <property type="entry name" value="Sig_transdc_resp-reg_C-effctor"/>
</dbReference>
<dbReference type="InterPro" id="IPR011006">
    <property type="entry name" value="CheY-like_superfamily"/>
</dbReference>
<dbReference type="SUPFAM" id="SSF52172">
    <property type="entry name" value="CheY-like"/>
    <property type="match status" value="1"/>
</dbReference>
<dbReference type="RefSeq" id="WP_277551302.1">
    <property type="nucleotide sequence ID" value="NZ_JARAMH010000008.1"/>
</dbReference>
<dbReference type="Pfam" id="PF00196">
    <property type="entry name" value="GerE"/>
    <property type="match status" value="1"/>
</dbReference>
<evidence type="ECO:0000259" key="6">
    <source>
        <dbReference type="PROSITE" id="PS50043"/>
    </source>
</evidence>
<dbReference type="PRINTS" id="PR00038">
    <property type="entry name" value="HTHLUXR"/>
</dbReference>
<gene>
    <name evidence="8" type="ORF">ACFPCS_16090</name>
</gene>
<proteinExistence type="predicted"/>
<dbReference type="PANTHER" id="PTHR43214:SF24">
    <property type="entry name" value="TRANSCRIPTIONAL REGULATORY PROTEIN NARL-RELATED"/>
    <property type="match status" value="1"/>
</dbReference>
<evidence type="ECO:0000259" key="7">
    <source>
        <dbReference type="PROSITE" id="PS50110"/>
    </source>
</evidence>
<comment type="caution">
    <text evidence="8">The sequence shown here is derived from an EMBL/GenBank/DDBJ whole genome shotgun (WGS) entry which is preliminary data.</text>
</comment>
<evidence type="ECO:0000256" key="3">
    <source>
        <dbReference type="ARBA" id="ARBA00023125"/>
    </source>
</evidence>
<evidence type="ECO:0000256" key="1">
    <source>
        <dbReference type="ARBA" id="ARBA00022553"/>
    </source>
</evidence>
<dbReference type="InterPro" id="IPR001789">
    <property type="entry name" value="Sig_transdc_resp-reg_receiver"/>
</dbReference>
<organism evidence="8 9">
    <name type="scientific">Kocuria oceani</name>
    <dbReference type="NCBI Taxonomy" id="988827"/>
    <lineage>
        <taxon>Bacteria</taxon>
        <taxon>Bacillati</taxon>
        <taxon>Actinomycetota</taxon>
        <taxon>Actinomycetes</taxon>
        <taxon>Micrococcales</taxon>
        <taxon>Micrococcaceae</taxon>
        <taxon>Kocuria</taxon>
    </lineage>
</organism>
<dbReference type="CDD" id="cd06170">
    <property type="entry name" value="LuxR_C_like"/>
    <property type="match status" value="1"/>
</dbReference>
<evidence type="ECO:0000313" key="9">
    <source>
        <dbReference type="Proteomes" id="UP001595797"/>
    </source>
</evidence>
<dbReference type="PROSITE" id="PS50043">
    <property type="entry name" value="HTH_LUXR_2"/>
    <property type="match status" value="1"/>
</dbReference>
<name>A0ABV9TLY0_9MICC</name>
<keyword evidence="3" id="KW-0238">DNA-binding</keyword>
<evidence type="ECO:0000256" key="2">
    <source>
        <dbReference type="ARBA" id="ARBA00023015"/>
    </source>
</evidence>
<dbReference type="Gene3D" id="3.40.50.2300">
    <property type="match status" value="1"/>
</dbReference>
<dbReference type="PROSITE" id="PS50110">
    <property type="entry name" value="RESPONSE_REGULATORY"/>
    <property type="match status" value="1"/>
</dbReference>
<evidence type="ECO:0000313" key="8">
    <source>
        <dbReference type="EMBL" id="MFC4905090.1"/>
    </source>
</evidence>
<dbReference type="Proteomes" id="UP001595797">
    <property type="component" value="Unassembled WGS sequence"/>
</dbReference>
<dbReference type="PROSITE" id="PS00622">
    <property type="entry name" value="HTH_LUXR_1"/>
    <property type="match status" value="1"/>
</dbReference>
<protein>
    <submittedName>
        <fullName evidence="8">Response regulator</fullName>
    </submittedName>
</protein>
<dbReference type="EMBL" id="JBHSIW010000024">
    <property type="protein sequence ID" value="MFC4905090.1"/>
    <property type="molecule type" value="Genomic_DNA"/>
</dbReference>
<dbReference type="SMART" id="SM00448">
    <property type="entry name" value="REC"/>
    <property type="match status" value="1"/>
</dbReference>
<keyword evidence="4" id="KW-0804">Transcription</keyword>
<keyword evidence="2" id="KW-0805">Transcription regulation</keyword>
<dbReference type="PANTHER" id="PTHR43214">
    <property type="entry name" value="TWO-COMPONENT RESPONSE REGULATOR"/>
    <property type="match status" value="1"/>
</dbReference>
<evidence type="ECO:0000256" key="4">
    <source>
        <dbReference type="ARBA" id="ARBA00023163"/>
    </source>
</evidence>
<sequence length="223" mass="24028">MAQLTDPIRVLIADDESLMRAGLRLILDGAPGIVVVGEAVDGADAVGQAHRLVPDLVLTDIRMPGCDGIEATRRLRAGARPPRVLVLTAFDTDDFVLDALEAGADGFLLKDTPPDELVAALRQAAAGTMTISPTVLRRLVTVATRHGRRTTTPDLLAGLSDREHEVAERVAQGLSNTQIAQDLYLSVPTVKTHIGRIFTKLGIDNRVQLAIKFLESRQQTTSR</sequence>
<accession>A0ABV9TLY0</accession>
<feature type="domain" description="HTH luxR-type" evidence="6">
    <location>
        <begin position="152"/>
        <end position="217"/>
    </location>
</feature>
<dbReference type="InterPro" id="IPR058245">
    <property type="entry name" value="NreC/VraR/RcsB-like_REC"/>
</dbReference>
<evidence type="ECO:0000256" key="5">
    <source>
        <dbReference type="PROSITE-ProRule" id="PRU00169"/>
    </source>
</evidence>
<reference evidence="9" key="1">
    <citation type="journal article" date="2019" name="Int. J. Syst. Evol. Microbiol.">
        <title>The Global Catalogue of Microorganisms (GCM) 10K type strain sequencing project: providing services to taxonomists for standard genome sequencing and annotation.</title>
        <authorList>
            <consortium name="The Broad Institute Genomics Platform"/>
            <consortium name="The Broad Institute Genome Sequencing Center for Infectious Disease"/>
            <person name="Wu L."/>
            <person name="Ma J."/>
        </authorList>
    </citation>
    <scope>NUCLEOTIDE SEQUENCE [LARGE SCALE GENOMIC DNA]</scope>
    <source>
        <strain evidence="9">CGMCC 4.6946</strain>
    </source>
</reference>
<feature type="modified residue" description="4-aspartylphosphate" evidence="5">
    <location>
        <position position="60"/>
    </location>
</feature>
<dbReference type="InterPro" id="IPR039420">
    <property type="entry name" value="WalR-like"/>
</dbReference>
<keyword evidence="9" id="KW-1185">Reference proteome</keyword>
<dbReference type="SUPFAM" id="SSF46894">
    <property type="entry name" value="C-terminal effector domain of the bipartite response regulators"/>
    <property type="match status" value="1"/>
</dbReference>
<dbReference type="SMART" id="SM00421">
    <property type="entry name" value="HTH_LUXR"/>
    <property type="match status" value="1"/>
</dbReference>
<dbReference type="InterPro" id="IPR000792">
    <property type="entry name" value="Tscrpt_reg_LuxR_C"/>
</dbReference>